<dbReference type="AlphaFoldDB" id="A0A841J0L4"/>
<dbReference type="PANTHER" id="PTHR43777">
    <property type="entry name" value="MOLYBDENUM COFACTOR CYTIDYLYLTRANSFERASE"/>
    <property type="match status" value="1"/>
</dbReference>
<evidence type="ECO:0000313" key="3">
    <source>
        <dbReference type="EMBL" id="MBB6124387.1"/>
    </source>
</evidence>
<dbReference type="EC" id="2.7.7.76" evidence="3"/>
<dbReference type="PANTHER" id="PTHR43777:SF1">
    <property type="entry name" value="MOLYBDENUM COFACTOR CYTIDYLYLTRANSFERASE"/>
    <property type="match status" value="1"/>
</dbReference>
<gene>
    <name evidence="3" type="ORF">FHS92_002132</name>
</gene>
<organism evidence="3 4">
    <name type="scientific">Sphingobium subterraneum</name>
    <dbReference type="NCBI Taxonomy" id="627688"/>
    <lineage>
        <taxon>Bacteria</taxon>
        <taxon>Pseudomonadati</taxon>
        <taxon>Pseudomonadota</taxon>
        <taxon>Alphaproteobacteria</taxon>
        <taxon>Sphingomonadales</taxon>
        <taxon>Sphingomonadaceae</taxon>
        <taxon>Sphingobium</taxon>
    </lineage>
</organism>
<evidence type="ECO:0000313" key="4">
    <source>
        <dbReference type="Proteomes" id="UP000552700"/>
    </source>
</evidence>
<feature type="domain" description="MobA-like NTP transferase" evidence="2">
    <location>
        <begin position="11"/>
        <end position="164"/>
    </location>
</feature>
<keyword evidence="3" id="KW-0548">Nucleotidyltransferase</keyword>
<dbReference type="InterPro" id="IPR025877">
    <property type="entry name" value="MobA-like_NTP_Trfase"/>
</dbReference>
<accession>A0A841J0L4</accession>
<dbReference type="Pfam" id="PF12804">
    <property type="entry name" value="NTP_transf_3"/>
    <property type="match status" value="1"/>
</dbReference>
<dbReference type="SUPFAM" id="SSF53448">
    <property type="entry name" value="Nucleotide-diphospho-sugar transferases"/>
    <property type="match status" value="1"/>
</dbReference>
<evidence type="ECO:0000256" key="1">
    <source>
        <dbReference type="ARBA" id="ARBA00022842"/>
    </source>
</evidence>
<reference evidence="3 4" key="1">
    <citation type="submission" date="2020-08" db="EMBL/GenBank/DDBJ databases">
        <title>Genomic Encyclopedia of Type Strains, Phase IV (KMG-IV): sequencing the most valuable type-strain genomes for metagenomic binning, comparative biology and taxonomic classification.</title>
        <authorList>
            <person name="Goeker M."/>
        </authorList>
    </citation>
    <scope>NUCLEOTIDE SEQUENCE [LARGE SCALE GENOMIC DNA]</scope>
    <source>
        <strain evidence="3 4">DSM 102255</strain>
    </source>
</reference>
<comment type="caution">
    <text evidence="3">The sequence shown here is derived from an EMBL/GenBank/DDBJ whole genome shotgun (WGS) entry which is preliminary data.</text>
</comment>
<proteinExistence type="predicted"/>
<keyword evidence="4" id="KW-1185">Reference proteome</keyword>
<sequence>MSIAASRVAMILLAAGASRRFGAQDKLAVDLDGRALALHSVDRIADVDFAARVAVTGHADPGFAERGFQTVRNGAPEQGMAHSLSLGVAAVEANPAVDAAMILLADMPLVPRSHIMALMDAFDGDRIASRGERAITPPAIFGRAHFAALRAMSGDHGAKSVLRDAPMVAADPRWLQDVDTPEDMAAVKAGLPATGASERR</sequence>
<evidence type="ECO:0000259" key="2">
    <source>
        <dbReference type="Pfam" id="PF12804"/>
    </source>
</evidence>
<name>A0A841J0L4_9SPHN</name>
<keyword evidence="1" id="KW-0460">Magnesium</keyword>
<protein>
    <submittedName>
        <fullName evidence="3">Molybdenum cofactor cytidylyltransferase</fullName>
        <ecNumber evidence="3">2.7.7.76</ecNumber>
    </submittedName>
</protein>
<keyword evidence="3" id="KW-0808">Transferase</keyword>
<dbReference type="Proteomes" id="UP000552700">
    <property type="component" value="Unassembled WGS sequence"/>
</dbReference>
<dbReference type="CDD" id="cd04182">
    <property type="entry name" value="GT_2_like_f"/>
    <property type="match status" value="1"/>
</dbReference>
<dbReference type="EMBL" id="JACIJP010000003">
    <property type="protein sequence ID" value="MBB6124387.1"/>
    <property type="molecule type" value="Genomic_DNA"/>
</dbReference>
<dbReference type="Gene3D" id="3.90.550.10">
    <property type="entry name" value="Spore Coat Polysaccharide Biosynthesis Protein SpsA, Chain A"/>
    <property type="match status" value="1"/>
</dbReference>
<dbReference type="RefSeq" id="WP_184080450.1">
    <property type="nucleotide sequence ID" value="NZ_JACIJP010000003.1"/>
</dbReference>
<dbReference type="InterPro" id="IPR029044">
    <property type="entry name" value="Nucleotide-diphossugar_trans"/>
</dbReference>
<dbReference type="GO" id="GO:0061602">
    <property type="term" value="F:molybdenum cofactor cytidylyltransferase activity"/>
    <property type="evidence" value="ECO:0007669"/>
    <property type="project" value="UniProtKB-EC"/>
</dbReference>